<dbReference type="Gene3D" id="2.30.40.10">
    <property type="entry name" value="Urease, subunit C, domain 1"/>
    <property type="match status" value="1"/>
</dbReference>
<dbReference type="RefSeq" id="WP_094723355.1">
    <property type="nucleotide sequence ID" value="NZ_MWWS01000008.1"/>
</dbReference>
<dbReference type="InterPro" id="IPR051781">
    <property type="entry name" value="Metallo-dep_Hydrolase"/>
</dbReference>
<feature type="domain" description="Amidohydrolase-related" evidence="1">
    <location>
        <begin position="66"/>
        <end position="423"/>
    </location>
</feature>
<organism evidence="2 3">
    <name type="scientific">Bombiscardovia coagulans</name>
    <dbReference type="NCBI Taxonomy" id="686666"/>
    <lineage>
        <taxon>Bacteria</taxon>
        <taxon>Bacillati</taxon>
        <taxon>Actinomycetota</taxon>
        <taxon>Actinomycetes</taxon>
        <taxon>Bifidobacteriales</taxon>
        <taxon>Bifidobacteriaceae</taxon>
        <taxon>Bombiscardovia</taxon>
    </lineage>
</organism>
<evidence type="ECO:0000313" key="3">
    <source>
        <dbReference type="Proteomes" id="UP000216004"/>
    </source>
</evidence>
<reference evidence="2 3" key="1">
    <citation type="journal article" date="2017" name="BMC Genomics">
        <title>Comparative genomic and phylogenomic analyses of the Bifidobacteriaceae family.</title>
        <authorList>
            <person name="Lugli G.A."/>
            <person name="Milani C."/>
            <person name="Turroni F."/>
            <person name="Duranti S."/>
            <person name="Mancabelli L."/>
            <person name="Mangifesta M."/>
            <person name="Ferrario C."/>
            <person name="Modesto M."/>
            <person name="Mattarelli P."/>
            <person name="Jiri K."/>
            <person name="van Sinderen D."/>
            <person name="Ventura M."/>
        </authorList>
    </citation>
    <scope>NUCLEOTIDE SEQUENCE [LARGE SCALE GENOMIC DNA]</scope>
    <source>
        <strain evidence="2 3">DSM 22924</strain>
    </source>
</reference>
<keyword evidence="3" id="KW-1185">Reference proteome</keyword>
<dbReference type="InterPro" id="IPR011059">
    <property type="entry name" value="Metal-dep_hydrolase_composite"/>
</dbReference>
<dbReference type="EMBL" id="MWWS01000008">
    <property type="protein sequence ID" value="OZG48757.1"/>
    <property type="molecule type" value="Genomic_DNA"/>
</dbReference>
<dbReference type="Gene3D" id="3.40.50.10910">
    <property type="entry name" value="Amidohydrolase"/>
    <property type="match status" value="1"/>
</dbReference>
<gene>
    <name evidence="2" type="ORF">BOCO_1244</name>
</gene>
<dbReference type="InterPro" id="IPR057744">
    <property type="entry name" value="OTAase-like"/>
</dbReference>
<dbReference type="Gene3D" id="1.20.58.520">
    <property type="entry name" value="Amidohydrolase"/>
    <property type="match status" value="1"/>
</dbReference>
<dbReference type="Proteomes" id="UP000216004">
    <property type="component" value="Unassembled WGS sequence"/>
</dbReference>
<sequence>MMAIGRKEREPFVIQHADVATGDADGKLLHDMTIVVGSDGRIEQVLPSNQAFVPAGYHCIDATGKVVAPGLINAHTHLFAEGKMMKAKTVSPRQEQAAVALLHSPIGKAYMAAKVKANAKTLLNSGVTTIRSLGDVGYEMVALRDKVDADEVLGPRILASGPMLCIPGGHGDPYIALSSTTPEEARLNARINLEHGVNVIKVAATGGVTDAKEVGVAGSPQMDEASMVAVCEEAHEAGVIVAAHAESAAGVKAALRAGVDTIEHGSPMDEEIVDLFLHNPRSLRGFSGLNSTLSPCLPLVKIDQEVLGISDIMRSNSEQVTDGMVQGARDGHQYGISEGVGTDTAMGLVTQYNTWRELDLLVRYADFTPAEAFHAATQVNAKNLGIDDATGSIAIGKDADLLVLDGDPVADLRFLEHPQLVVARGWPVWRPKVKHMEEVDSLVETF</sequence>
<proteinExistence type="predicted"/>
<dbReference type="OrthoDB" id="3514520at2"/>
<dbReference type="PANTHER" id="PTHR43135">
    <property type="entry name" value="ALPHA-D-RIBOSE 1-METHYLPHOSPHONATE 5-TRIPHOSPHATE DIPHOSPHATASE"/>
    <property type="match status" value="1"/>
</dbReference>
<dbReference type="InterPro" id="IPR006680">
    <property type="entry name" value="Amidohydro-rel"/>
</dbReference>
<protein>
    <submittedName>
        <fullName evidence="2">Imidazolonepropionase</fullName>
    </submittedName>
</protein>
<comment type="caution">
    <text evidence="2">The sequence shown here is derived from an EMBL/GenBank/DDBJ whole genome shotgun (WGS) entry which is preliminary data.</text>
</comment>
<dbReference type="AlphaFoldDB" id="A0A261EPI5"/>
<dbReference type="SUPFAM" id="SSF51338">
    <property type="entry name" value="Composite domain of metallo-dependent hydrolases"/>
    <property type="match status" value="1"/>
</dbReference>
<dbReference type="InterPro" id="IPR032466">
    <property type="entry name" value="Metal_Hydrolase"/>
</dbReference>
<dbReference type="Pfam" id="PF01979">
    <property type="entry name" value="Amidohydro_1"/>
    <property type="match status" value="1"/>
</dbReference>
<dbReference type="PANTHER" id="PTHR43135:SF3">
    <property type="entry name" value="ALPHA-D-RIBOSE 1-METHYLPHOSPHONATE 5-TRIPHOSPHATE DIPHOSPHATASE"/>
    <property type="match status" value="1"/>
</dbReference>
<evidence type="ECO:0000313" key="2">
    <source>
        <dbReference type="EMBL" id="OZG48757.1"/>
    </source>
</evidence>
<evidence type="ECO:0000259" key="1">
    <source>
        <dbReference type="Pfam" id="PF01979"/>
    </source>
</evidence>
<name>A0A261EPI5_9BIFI</name>
<dbReference type="SUPFAM" id="SSF51556">
    <property type="entry name" value="Metallo-dependent hydrolases"/>
    <property type="match status" value="1"/>
</dbReference>
<dbReference type="Gene3D" id="3.30.110.90">
    <property type="entry name" value="Amidohydrolase"/>
    <property type="match status" value="1"/>
</dbReference>
<dbReference type="CDD" id="cd01299">
    <property type="entry name" value="Met_dep_hydrolase_A"/>
    <property type="match status" value="1"/>
</dbReference>
<accession>A0A261EPI5</accession>
<dbReference type="GO" id="GO:0016810">
    <property type="term" value="F:hydrolase activity, acting on carbon-nitrogen (but not peptide) bonds"/>
    <property type="evidence" value="ECO:0007669"/>
    <property type="project" value="InterPro"/>
</dbReference>